<keyword evidence="2 5" id="KW-0812">Transmembrane</keyword>
<evidence type="ECO:0000313" key="7">
    <source>
        <dbReference type="Proteomes" id="UP000001593"/>
    </source>
</evidence>
<protein>
    <submittedName>
        <fullName evidence="6">Uncharacterized protein</fullName>
    </submittedName>
</protein>
<dbReference type="HOGENOM" id="CLU_007946_15_0_1"/>
<keyword evidence="7" id="KW-1185">Reference proteome</keyword>
<dbReference type="GO" id="GO:0015171">
    <property type="term" value="F:amino acid transmembrane transporter activity"/>
    <property type="evidence" value="ECO:0000318"/>
    <property type="project" value="GO_Central"/>
</dbReference>
<evidence type="ECO:0000256" key="5">
    <source>
        <dbReference type="SAM" id="Phobius"/>
    </source>
</evidence>
<evidence type="ECO:0000256" key="4">
    <source>
        <dbReference type="ARBA" id="ARBA00023136"/>
    </source>
</evidence>
<sequence>MAELTKSALTTMSRKKIFVAKDYTKTELSRCLSKIDLAGLGIASTLGAGIYVLAGIVAKNIAGPGLVLSFLIAGIASLMSALCYAEFGSRVPRAGSAYVYSYVAIGEFCAFVVGWNMILEYLIGASSLARGCTEYLDALFNGQIREYSLKHIGSMNAPLIAQYPDFLAFAIALIVTIPLALGAAMTTRTNNVITAINLIVITFITLVGLSFADRKNWNNFLPYGFSGVVAGAATCFFSFVGFDCIATSAEEAKNPTKDVPIAILITIGKH</sequence>
<feature type="transmembrane region" description="Helical" evidence="5">
    <location>
        <begin position="192"/>
        <end position="211"/>
    </location>
</feature>
<dbReference type="InterPro" id="IPR002293">
    <property type="entry name" value="AA/rel_permease1"/>
</dbReference>
<comment type="subcellular location">
    <subcellularLocation>
        <location evidence="1">Membrane</location>
        <topology evidence="1">Multi-pass membrane protein</topology>
    </subcellularLocation>
</comment>
<evidence type="ECO:0000256" key="1">
    <source>
        <dbReference type="ARBA" id="ARBA00004141"/>
    </source>
</evidence>
<evidence type="ECO:0000313" key="6">
    <source>
        <dbReference type="EMBL" id="EDO40886.1"/>
    </source>
</evidence>
<dbReference type="GO" id="GO:0005886">
    <property type="term" value="C:plasma membrane"/>
    <property type="evidence" value="ECO:0000318"/>
    <property type="project" value="GO_Central"/>
</dbReference>
<proteinExistence type="predicted"/>
<dbReference type="PANTHER" id="PTHR43243:SF105">
    <property type="entry name" value="CATIONIC AMINO ACID TRANSPORTER C-TERMINAL DOMAIN-CONTAINING PROTEIN"/>
    <property type="match status" value="1"/>
</dbReference>
<dbReference type="STRING" id="45351.A7S5Y4"/>
<dbReference type="Proteomes" id="UP000001593">
    <property type="component" value="Unassembled WGS sequence"/>
</dbReference>
<keyword evidence="3 5" id="KW-1133">Transmembrane helix</keyword>
<reference evidence="6 7" key="1">
    <citation type="journal article" date="2007" name="Science">
        <title>Sea anemone genome reveals ancestral eumetazoan gene repertoire and genomic organization.</title>
        <authorList>
            <person name="Putnam N.H."/>
            <person name="Srivastava M."/>
            <person name="Hellsten U."/>
            <person name="Dirks B."/>
            <person name="Chapman J."/>
            <person name="Salamov A."/>
            <person name="Terry A."/>
            <person name="Shapiro H."/>
            <person name="Lindquist E."/>
            <person name="Kapitonov V.V."/>
            <person name="Jurka J."/>
            <person name="Genikhovich G."/>
            <person name="Grigoriev I.V."/>
            <person name="Lucas S.M."/>
            <person name="Steele R.E."/>
            <person name="Finnerty J.R."/>
            <person name="Technau U."/>
            <person name="Martindale M.Q."/>
            <person name="Rokhsar D.S."/>
        </authorList>
    </citation>
    <scope>NUCLEOTIDE SEQUENCE [LARGE SCALE GENOMIC DNA]</scope>
    <source>
        <strain evidence="7">CH2 X CH6</strain>
    </source>
</reference>
<feature type="transmembrane region" description="Helical" evidence="5">
    <location>
        <begin position="223"/>
        <end position="245"/>
    </location>
</feature>
<evidence type="ECO:0000256" key="2">
    <source>
        <dbReference type="ARBA" id="ARBA00022692"/>
    </source>
</evidence>
<dbReference type="PhylomeDB" id="A7S5Y4"/>
<feature type="transmembrane region" description="Helical" evidence="5">
    <location>
        <begin position="37"/>
        <end position="58"/>
    </location>
</feature>
<dbReference type="AlphaFoldDB" id="A7S5Y4"/>
<dbReference type="Pfam" id="PF13520">
    <property type="entry name" value="AA_permease_2"/>
    <property type="match status" value="1"/>
</dbReference>
<dbReference type="PANTHER" id="PTHR43243">
    <property type="entry name" value="INNER MEMBRANE TRANSPORTER YGJI-RELATED"/>
    <property type="match status" value="1"/>
</dbReference>
<accession>A7S5Y4</accession>
<organism evidence="6 7">
    <name type="scientific">Nematostella vectensis</name>
    <name type="common">Starlet sea anemone</name>
    <dbReference type="NCBI Taxonomy" id="45351"/>
    <lineage>
        <taxon>Eukaryota</taxon>
        <taxon>Metazoa</taxon>
        <taxon>Cnidaria</taxon>
        <taxon>Anthozoa</taxon>
        <taxon>Hexacorallia</taxon>
        <taxon>Actiniaria</taxon>
        <taxon>Edwardsiidae</taxon>
        <taxon>Nematostella</taxon>
    </lineage>
</organism>
<feature type="transmembrane region" description="Helical" evidence="5">
    <location>
        <begin position="97"/>
        <end position="118"/>
    </location>
</feature>
<dbReference type="EMBL" id="DS469585">
    <property type="protein sequence ID" value="EDO40886.1"/>
    <property type="molecule type" value="Genomic_DNA"/>
</dbReference>
<dbReference type="eggNOG" id="KOG1286">
    <property type="taxonomic scope" value="Eukaryota"/>
</dbReference>
<dbReference type="GO" id="GO:0006865">
    <property type="term" value="P:amino acid transport"/>
    <property type="evidence" value="ECO:0000318"/>
    <property type="project" value="GO_Central"/>
</dbReference>
<feature type="transmembrane region" description="Helical" evidence="5">
    <location>
        <begin position="64"/>
        <end position="85"/>
    </location>
</feature>
<evidence type="ECO:0000256" key="3">
    <source>
        <dbReference type="ARBA" id="ARBA00022989"/>
    </source>
</evidence>
<dbReference type="InParanoid" id="A7S5Y4"/>
<gene>
    <name evidence="6" type="ORF">NEMVEDRAFT_v1g207310</name>
</gene>
<keyword evidence="4 5" id="KW-0472">Membrane</keyword>
<feature type="transmembrane region" description="Helical" evidence="5">
    <location>
        <begin position="166"/>
        <end position="185"/>
    </location>
</feature>
<dbReference type="Gene3D" id="1.20.1740.10">
    <property type="entry name" value="Amino acid/polyamine transporter I"/>
    <property type="match status" value="1"/>
</dbReference>
<dbReference type="OMA" id="EESSHWH"/>
<name>A7S5Y4_NEMVE</name>